<proteinExistence type="predicted"/>
<name>A0ABN2MEF7_9ACTN</name>
<reference evidence="1 2" key="1">
    <citation type="journal article" date="2019" name="Int. J. Syst. Evol. Microbiol.">
        <title>The Global Catalogue of Microorganisms (GCM) 10K type strain sequencing project: providing services to taxonomists for standard genome sequencing and annotation.</title>
        <authorList>
            <consortium name="The Broad Institute Genomics Platform"/>
            <consortium name="The Broad Institute Genome Sequencing Center for Infectious Disease"/>
            <person name="Wu L."/>
            <person name="Ma J."/>
        </authorList>
    </citation>
    <scope>NUCLEOTIDE SEQUENCE [LARGE SCALE GENOMIC DNA]</scope>
    <source>
        <strain evidence="1 2">JCM 13250</strain>
    </source>
</reference>
<dbReference type="Proteomes" id="UP001500218">
    <property type="component" value="Unassembled WGS sequence"/>
</dbReference>
<protein>
    <submittedName>
        <fullName evidence="1">Uncharacterized protein</fullName>
    </submittedName>
</protein>
<sequence length="170" mass="18492">MPATPVTRASLRDIRPMAAPIPMTDLPARIWSGADWHRLGYGYRAVDMDEKWQVAVEDGVARLYRSWTGNQIFEATFAPCEGGRVIASALVESLPDRYRRTSEKYDRTILELVLSAIVLGEPATELGATLVRLARAETGRADLPSGVILHSALGLRTATEAARGLSESAA</sequence>
<gene>
    <name evidence="1" type="ORF">GCM10009682_48710</name>
</gene>
<dbReference type="EMBL" id="BAAALT010000191">
    <property type="protein sequence ID" value="GAA1822615.1"/>
    <property type="molecule type" value="Genomic_DNA"/>
</dbReference>
<accession>A0ABN2MEF7</accession>
<keyword evidence="2" id="KW-1185">Reference proteome</keyword>
<evidence type="ECO:0000313" key="1">
    <source>
        <dbReference type="EMBL" id="GAA1822615.1"/>
    </source>
</evidence>
<comment type="caution">
    <text evidence="1">The sequence shown here is derived from an EMBL/GenBank/DDBJ whole genome shotgun (WGS) entry which is preliminary data.</text>
</comment>
<evidence type="ECO:0000313" key="2">
    <source>
        <dbReference type="Proteomes" id="UP001500218"/>
    </source>
</evidence>
<organism evidence="1 2">
    <name type="scientific">Luedemannella flava</name>
    <dbReference type="NCBI Taxonomy" id="349316"/>
    <lineage>
        <taxon>Bacteria</taxon>
        <taxon>Bacillati</taxon>
        <taxon>Actinomycetota</taxon>
        <taxon>Actinomycetes</taxon>
        <taxon>Micromonosporales</taxon>
        <taxon>Micromonosporaceae</taxon>
        <taxon>Luedemannella</taxon>
    </lineage>
</organism>